<feature type="transmembrane region" description="Helical" evidence="1">
    <location>
        <begin position="232"/>
        <end position="248"/>
    </location>
</feature>
<keyword evidence="1" id="KW-0472">Membrane</keyword>
<evidence type="ECO:0000313" key="2">
    <source>
        <dbReference type="EMBL" id="VZH86298.1"/>
    </source>
</evidence>
<feature type="transmembrane region" description="Helical" evidence="1">
    <location>
        <begin position="206"/>
        <end position="225"/>
    </location>
</feature>
<dbReference type="KEGG" id="crf:FRC0190_02216"/>
<evidence type="ECO:0000313" key="3">
    <source>
        <dbReference type="Proteomes" id="UP000423525"/>
    </source>
</evidence>
<organism evidence="2 3">
    <name type="scientific">Corynebacterium rouxii</name>
    <dbReference type="NCBI Taxonomy" id="2719119"/>
    <lineage>
        <taxon>Bacteria</taxon>
        <taxon>Bacillati</taxon>
        <taxon>Actinomycetota</taxon>
        <taxon>Actinomycetes</taxon>
        <taxon>Mycobacteriales</taxon>
        <taxon>Corynebacteriaceae</taxon>
        <taxon>Corynebacterium</taxon>
    </lineage>
</organism>
<keyword evidence="1" id="KW-0812">Transmembrane</keyword>
<protein>
    <submittedName>
        <fullName evidence="2">Membrane protein</fullName>
    </submittedName>
</protein>
<feature type="transmembrane region" description="Helical" evidence="1">
    <location>
        <begin position="168"/>
        <end position="186"/>
    </location>
</feature>
<reference evidence="2 3" key="1">
    <citation type="submission" date="2019-11" db="EMBL/GenBank/DDBJ databases">
        <authorList>
            <person name="Brisse S."/>
        </authorList>
    </citation>
    <scope>NUCLEOTIDE SEQUENCE [LARGE SCALE GENOMIC DNA]</scope>
    <source>
        <strain evidence="2">FRC0190</strain>
    </source>
</reference>
<feature type="transmembrane region" description="Helical" evidence="1">
    <location>
        <begin position="60"/>
        <end position="90"/>
    </location>
</feature>
<feature type="transmembrane region" description="Helical" evidence="1">
    <location>
        <begin position="116"/>
        <end position="134"/>
    </location>
</feature>
<proteinExistence type="predicted"/>
<dbReference type="Proteomes" id="UP000423525">
    <property type="component" value="Chromosome"/>
</dbReference>
<dbReference type="AlphaFoldDB" id="A0A6I8MEQ6"/>
<evidence type="ECO:0000256" key="1">
    <source>
        <dbReference type="SAM" id="Phobius"/>
    </source>
</evidence>
<keyword evidence="1" id="KW-1133">Transmembrane helix</keyword>
<dbReference type="RefSeq" id="WP_155874322.1">
    <property type="nucleotide sequence ID" value="NZ_CP168248.1"/>
</dbReference>
<feature type="transmembrane region" description="Helical" evidence="1">
    <location>
        <begin position="254"/>
        <end position="280"/>
    </location>
</feature>
<sequence length="470" mass="49873">MPLVVGWAAALITALLWPFLLPHDGMLALRDMVVIDHPALSENALGWGNLPARNAPQDGLLAIIGQIIPATWAVRVALLAAAIAGAVGAARLGKSQWQRIAAITVTLWNPFVVERLLQGHWSLVIAAWLVPLLLGQGRLVALWVASITPTGAVLSAVIAAVSAPTRRLRLVVMAISAVLFLPWLLPSMIAPPAGVTDVFFPRAEGYVGRLGAFVGLGGIWNAEVIPPSRESGFAIAGIILCAITVWFSPRRYQLLALVGVVAMYVVTPWTLAHIPGVVLFRDSAKFSMLLLPAMIYGAARIRPRPLVAAAILAALLQVPDAPLVVRPLAPVPQPALPRTTGRLLIIDSHGLVSYQSRTIVDPRIKANSTVESGALSVDGQLIDAPSPAHAEATAAWHRGDIDYLQEQGITAVIDHDQLTPIADSTPQRPAGFYLGLGCLALWTVAGICGCAITHRNSRPVSSHENVDAKS</sequence>
<accession>A0A6I8MEQ6</accession>
<name>A0A6I8MEQ6_9CORY</name>
<feature type="transmembrane region" description="Helical" evidence="1">
    <location>
        <begin position="430"/>
        <end position="452"/>
    </location>
</feature>
<feature type="transmembrane region" description="Helical" evidence="1">
    <location>
        <begin position="140"/>
        <end position="161"/>
    </location>
</feature>
<gene>
    <name evidence="2" type="ORF">FRC0190_02216</name>
</gene>
<dbReference type="EMBL" id="LR738855">
    <property type="protein sequence ID" value="VZH86298.1"/>
    <property type="molecule type" value="Genomic_DNA"/>
</dbReference>